<gene>
    <name evidence="9" type="ORF">BSL78_15337</name>
</gene>
<dbReference type="GO" id="GO:0046872">
    <property type="term" value="F:metal ion binding"/>
    <property type="evidence" value="ECO:0007669"/>
    <property type="project" value="UniProtKB-KW"/>
</dbReference>
<keyword evidence="6" id="KW-1133">Transmembrane helix</keyword>
<dbReference type="Pfam" id="PF07714">
    <property type="entry name" value="PK_Tyr_Ser-Thr"/>
    <property type="match status" value="1"/>
</dbReference>
<dbReference type="EMBL" id="MRZV01000558">
    <property type="protein sequence ID" value="PIK47794.1"/>
    <property type="molecule type" value="Genomic_DNA"/>
</dbReference>
<keyword evidence="5" id="KW-0479">Metal-binding</keyword>
<dbReference type="AlphaFoldDB" id="A0A2G8KIG0"/>
<feature type="domain" description="Protein kinase" evidence="7">
    <location>
        <begin position="297"/>
        <end position="574"/>
    </location>
</feature>
<evidence type="ECO:0000256" key="3">
    <source>
        <dbReference type="ARBA" id="ARBA00022840"/>
    </source>
</evidence>
<name>A0A2G8KIG0_STIJA</name>
<dbReference type="InterPro" id="IPR007110">
    <property type="entry name" value="Ig-like_dom"/>
</dbReference>
<keyword evidence="6" id="KW-0812">Transmembrane</keyword>
<keyword evidence="2" id="KW-0547">Nucleotide-binding</keyword>
<dbReference type="PROSITE" id="PS50835">
    <property type="entry name" value="IG_LIKE"/>
    <property type="match status" value="1"/>
</dbReference>
<evidence type="ECO:0000259" key="7">
    <source>
        <dbReference type="PROSITE" id="PS50011"/>
    </source>
</evidence>
<dbReference type="InterPro" id="IPR001245">
    <property type="entry name" value="Ser-Thr/Tyr_kinase_cat_dom"/>
</dbReference>
<accession>A0A2G8KIG0</accession>
<sequence length="616" mass="68822">MISIQRTAQSTEPVLLDNCCSVKQLLTWKFDNVVLYYNAVPRDNILTGSVSLLPNNSLFISSVSLLHEGTYQCFCNTMQRQNYTLEVEVLPELLLTLNGYSIKSGVKVPFGEGIPLVCHAIGAKPSVELLWEIDGETFHPSEMITKGIKIYNTTTSYTVLPTVVLSINQKRSDDVIKVKHGDIQITCHAYGSRPMANLTLLYENQPLDNLTNITIFSTDNDVTFDTVATLNVKLEDNTGTIACVCAGMYWEPILTEAQFKVTEPLISPTTELLSPTSDVQTQQSSQKSYLFVMPFIFVISLLGVVGFFLHKVKAVRASVMQVNQELPMDISKENRTKGDTLNQSTSLEDEPMWNGKYQILGEITKGEVIRCLQLPDIPITAGMVSCSVEESLDDENSLQKKELHWDDYVKRVLEMPNSRNLPIAEGICIDAAHLYLVQEHFICETLDFLHPGLSTKKILLSQQGICKLYDFCLSEDAVKVVPVKKAKGLSSVNQLAPEALQRNEYNWASDVWSLAVLIWEIFSGGATDYANNVPNPESVWPSHLKSLQNELLLSCWDAEAYFRPTVNDLKISYLQVFESVRTDETYQVRRSTLMDLYVPMKGATSSTGSGDALSND</sequence>
<dbReference type="InterPro" id="IPR050198">
    <property type="entry name" value="Non-receptor_tyrosine_kinases"/>
</dbReference>
<feature type="domain" description="Ig-like" evidence="8">
    <location>
        <begin position="91"/>
        <end position="199"/>
    </location>
</feature>
<feature type="transmembrane region" description="Helical" evidence="6">
    <location>
        <begin position="289"/>
        <end position="309"/>
    </location>
</feature>
<dbReference type="PROSITE" id="PS50011">
    <property type="entry name" value="PROTEIN_KINASE_DOM"/>
    <property type="match status" value="1"/>
</dbReference>
<dbReference type="SUPFAM" id="SSF48726">
    <property type="entry name" value="Immunoglobulin"/>
    <property type="match status" value="2"/>
</dbReference>
<feature type="binding site" evidence="5">
    <location>
        <position position="470"/>
    </location>
    <ligand>
        <name>Mg(2+)</name>
        <dbReference type="ChEBI" id="CHEBI:18420"/>
    </ligand>
</feature>
<dbReference type="Gene3D" id="2.60.40.10">
    <property type="entry name" value="Immunoglobulins"/>
    <property type="match status" value="2"/>
</dbReference>
<evidence type="ECO:0000313" key="10">
    <source>
        <dbReference type="Proteomes" id="UP000230750"/>
    </source>
</evidence>
<evidence type="ECO:0000256" key="4">
    <source>
        <dbReference type="ARBA" id="ARBA00023180"/>
    </source>
</evidence>
<keyword evidence="10" id="KW-1185">Reference proteome</keyword>
<dbReference type="InterPro" id="IPR011009">
    <property type="entry name" value="Kinase-like_dom_sf"/>
</dbReference>
<reference evidence="9 10" key="1">
    <citation type="journal article" date="2017" name="PLoS Biol.">
        <title>The sea cucumber genome provides insights into morphological evolution and visceral regeneration.</title>
        <authorList>
            <person name="Zhang X."/>
            <person name="Sun L."/>
            <person name="Yuan J."/>
            <person name="Sun Y."/>
            <person name="Gao Y."/>
            <person name="Zhang L."/>
            <person name="Li S."/>
            <person name="Dai H."/>
            <person name="Hamel J.F."/>
            <person name="Liu C."/>
            <person name="Yu Y."/>
            <person name="Liu S."/>
            <person name="Lin W."/>
            <person name="Guo K."/>
            <person name="Jin S."/>
            <person name="Xu P."/>
            <person name="Storey K.B."/>
            <person name="Huan P."/>
            <person name="Zhang T."/>
            <person name="Zhou Y."/>
            <person name="Zhang J."/>
            <person name="Lin C."/>
            <person name="Li X."/>
            <person name="Xing L."/>
            <person name="Huo D."/>
            <person name="Sun M."/>
            <person name="Wang L."/>
            <person name="Mercier A."/>
            <person name="Li F."/>
            <person name="Yang H."/>
            <person name="Xiang J."/>
        </authorList>
    </citation>
    <scope>NUCLEOTIDE SEQUENCE [LARGE SCALE GENOMIC DNA]</scope>
    <source>
        <strain evidence="9">Shaxun</strain>
        <tissue evidence="9">Muscle</tissue>
    </source>
</reference>
<comment type="subcellular location">
    <subcellularLocation>
        <location evidence="1">Membrane</location>
        <topology evidence="1">Single-pass membrane protein</topology>
    </subcellularLocation>
</comment>
<evidence type="ECO:0000256" key="6">
    <source>
        <dbReference type="SAM" id="Phobius"/>
    </source>
</evidence>
<dbReference type="InterPro" id="IPR036179">
    <property type="entry name" value="Ig-like_dom_sf"/>
</dbReference>
<evidence type="ECO:0000313" key="9">
    <source>
        <dbReference type="EMBL" id="PIK47794.1"/>
    </source>
</evidence>
<dbReference type="Proteomes" id="UP000230750">
    <property type="component" value="Unassembled WGS sequence"/>
</dbReference>
<comment type="caution">
    <text evidence="9">The sequence shown here is derived from an EMBL/GenBank/DDBJ whole genome shotgun (WGS) entry which is preliminary data.</text>
</comment>
<dbReference type="GO" id="GO:0016020">
    <property type="term" value="C:membrane"/>
    <property type="evidence" value="ECO:0007669"/>
    <property type="project" value="UniProtKB-SubCell"/>
</dbReference>
<dbReference type="Gene3D" id="1.10.510.10">
    <property type="entry name" value="Transferase(Phosphotransferase) domain 1"/>
    <property type="match status" value="1"/>
</dbReference>
<evidence type="ECO:0000256" key="1">
    <source>
        <dbReference type="ARBA" id="ARBA00004167"/>
    </source>
</evidence>
<keyword evidence="4" id="KW-0325">Glycoprotein</keyword>
<proteinExistence type="predicted"/>
<keyword evidence="3" id="KW-0067">ATP-binding</keyword>
<evidence type="ECO:0000256" key="2">
    <source>
        <dbReference type="ARBA" id="ARBA00022741"/>
    </source>
</evidence>
<dbReference type="SUPFAM" id="SSF56112">
    <property type="entry name" value="Protein kinase-like (PK-like)"/>
    <property type="match status" value="1"/>
</dbReference>
<keyword evidence="6" id="KW-0472">Membrane</keyword>
<organism evidence="9 10">
    <name type="scientific">Stichopus japonicus</name>
    <name type="common">Sea cucumber</name>
    <dbReference type="NCBI Taxonomy" id="307972"/>
    <lineage>
        <taxon>Eukaryota</taxon>
        <taxon>Metazoa</taxon>
        <taxon>Echinodermata</taxon>
        <taxon>Eleutherozoa</taxon>
        <taxon>Echinozoa</taxon>
        <taxon>Holothuroidea</taxon>
        <taxon>Aspidochirotacea</taxon>
        <taxon>Aspidochirotida</taxon>
        <taxon>Stichopodidae</taxon>
        <taxon>Apostichopus</taxon>
    </lineage>
</organism>
<keyword evidence="9" id="KW-0418">Kinase</keyword>
<dbReference type="GO" id="GO:0004672">
    <property type="term" value="F:protein kinase activity"/>
    <property type="evidence" value="ECO:0007669"/>
    <property type="project" value="InterPro"/>
</dbReference>
<protein>
    <submittedName>
        <fullName evidence="9">Putative tyrosine-protein kinase</fullName>
    </submittedName>
</protein>
<dbReference type="GO" id="GO:0005524">
    <property type="term" value="F:ATP binding"/>
    <property type="evidence" value="ECO:0007669"/>
    <property type="project" value="UniProtKB-KW"/>
</dbReference>
<dbReference type="PIRSF" id="PIRSF000615">
    <property type="entry name" value="TyrPK_CSF1-R"/>
    <property type="match status" value="1"/>
</dbReference>
<dbReference type="STRING" id="307972.A0A2G8KIG0"/>
<dbReference type="InterPro" id="IPR013783">
    <property type="entry name" value="Ig-like_fold"/>
</dbReference>
<keyword evidence="5" id="KW-0460">Magnesium</keyword>
<evidence type="ECO:0000259" key="8">
    <source>
        <dbReference type="PROSITE" id="PS50835"/>
    </source>
</evidence>
<dbReference type="InterPro" id="IPR000719">
    <property type="entry name" value="Prot_kinase_dom"/>
</dbReference>
<evidence type="ECO:0000256" key="5">
    <source>
        <dbReference type="PIRSR" id="PIRSR000615-3"/>
    </source>
</evidence>
<dbReference type="PANTHER" id="PTHR24418">
    <property type="entry name" value="TYROSINE-PROTEIN KINASE"/>
    <property type="match status" value="1"/>
</dbReference>
<keyword evidence="9" id="KW-0808">Transferase</keyword>